<dbReference type="AlphaFoldDB" id="A0AAD4CB12"/>
<feature type="compositionally biased region" description="Polar residues" evidence="8">
    <location>
        <begin position="28"/>
        <end position="40"/>
    </location>
</feature>
<feature type="compositionally biased region" description="Acidic residues" evidence="8">
    <location>
        <begin position="44"/>
        <end position="60"/>
    </location>
</feature>
<feature type="compositionally biased region" description="Basic and acidic residues" evidence="8">
    <location>
        <begin position="92"/>
        <end position="111"/>
    </location>
</feature>
<feature type="compositionally biased region" description="Low complexity" evidence="8">
    <location>
        <begin position="158"/>
        <end position="171"/>
    </location>
</feature>
<reference evidence="10" key="1">
    <citation type="journal article" date="2019" name="Beilstein J. Org. Chem.">
        <title>Nanangenines: drimane sesquiterpenoids as the dominant metabolite cohort of a novel Australian fungus, Aspergillus nanangensis.</title>
        <authorList>
            <person name="Lacey H.J."/>
            <person name="Gilchrist C.L.M."/>
            <person name="Crombie A."/>
            <person name="Kalaitzis J.A."/>
            <person name="Vuong D."/>
            <person name="Rutledge P.J."/>
            <person name="Turner P."/>
            <person name="Pitt J.I."/>
            <person name="Lacey E."/>
            <person name="Chooi Y.H."/>
            <person name="Piggott A.M."/>
        </authorList>
    </citation>
    <scope>NUCLEOTIDE SEQUENCE</scope>
    <source>
        <strain evidence="10">MST-FP2251</strain>
    </source>
</reference>
<proteinExistence type="inferred from homology"/>
<feature type="domain" description="Restriction of telomere capping protein 4 C-terminal" evidence="9">
    <location>
        <begin position="352"/>
        <end position="474"/>
    </location>
</feature>
<dbReference type="InterPro" id="IPR028094">
    <property type="entry name" value="RTC4_C"/>
</dbReference>
<evidence type="ECO:0000256" key="7">
    <source>
        <dbReference type="ARBA" id="ARBA00023242"/>
    </source>
</evidence>
<name>A0AAD4CB12_ASPNN</name>
<keyword evidence="7" id="KW-0539">Nucleus</keyword>
<reference evidence="10" key="2">
    <citation type="submission" date="2020-02" db="EMBL/GenBank/DDBJ databases">
        <authorList>
            <person name="Gilchrist C.L.M."/>
            <person name="Chooi Y.-H."/>
        </authorList>
    </citation>
    <scope>NUCLEOTIDE SEQUENCE</scope>
    <source>
        <strain evidence="10">MST-FP2251</strain>
    </source>
</reference>
<keyword evidence="6" id="KW-0963">Cytoplasm</keyword>
<evidence type="ECO:0000256" key="2">
    <source>
        <dbReference type="ARBA" id="ARBA00004123"/>
    </source>
</evidence>
<comment type="similarity">
    <text evidence="4">Belongs to the RTC4 family.</text>
</comment>
<comment type="subcellular location">
    <subcellularLocation>
        <location evidence="3">Cytoplasm</location>
    </subcellularLocation>
    <subcellularLocation>
        <location evidence="2">Nucleus</location>
    </subcellularLocation>
</comment>
<dbReference type="GO" id="GO:0005737">
    <property type="term" value="C:cytoplasm"/>
    <property type="evidence" value="ECO:0007669"/>
    <property type="project" value="UniProtKB-SubCell"/>
</dbReference>
<dbReference type="Proteomes" id="UP001194746">
    <property type="component" value="Unassembled WGS sequence"/>
</dbReference>
<dbReference type="SMART" id="SM01312">
    <property type="entry name" value="RTC4"/>
    <property type="match status" value="1"/>
</dbReference>
<dbReference type="EMBL" id="VCAU01000182">
    <property type="protein sequence ID" value="KAF9883145.1"/>
    <property type="molecule type" value="Genomic_DNA"/>
</dbReference>
<dbReference type="PANTHER" id="PTHR41391:SF1">
    <property type="entry name" value="RESTRICTION OF TELOMERE CAPPING PROTEIN 4"/>
    <property type="match status" value="1"/>
</dbReference>
<evidence type="ECO:0000259" key="9">
    <source>
        <dbReference type="SMART" id="SM01312"/>
    </source>
</evidence>
<feature type="compositionally biased region" description="Basic and acidic residues" evidence="8">
    <location>
        <begin position="69"/>
        <end position="85"/>
    </location>
</feature>
<feature type="region of interest" description="Disordered" evidence="8">
    <location>
        <begin position="1"/>
        <end position="216"/>
    </location>
</feature>
<organism evidence="10 11">
    <name type="scientific">Aspergillus nanangensis</name>
    <dbReference type="NCBI Taxonomy" id="2582783"/>
    <lineage>
        <taxon>Eukaryota</taxon>
        <taxon>Fungi</taxon>
        <taxon>Dikarya</taxon>
        <taxon>Ascomycota</taxon>
        <taxon>Pezizomycotina</taxon>
        <taxon>Eurotiomycetes</taxon>
        <taxon>Eurotiomycetidae</taxon>
        <taxon>Eurotiales</taxon>
        <taxon>Aspergillaceae</taxon>
        <taxon>Aspergillus</taxon>
        <taxon>Aspergillus subgen. Circumdati</taxon>
    </lineage>
</organism>
<evidence type="ECO:0000256" key="8">
    <source>
        <dbReference type="SAM" id="MobiDB-lite"/>
    </source>
</evidence>
<evidence type="ECO:0000256" key="4">
    <source>
        <dbReference type="ARBA" id="ARBA00009461"/>
    </source>
</evidence>
<dbReference type="GO" id="GO:0005634">
    <property type="term" value="C:nucleus"/>
    <property type="evidence" value="ECO:0007669"/>
    <property type="project" value="UniProtKB-SubCell"/>
</dbReference>
<evidence type="ECO:0000256" key="5">
    <source>
        <dbReference type="ARBA" id="ARBA00015162"/>
    </source>
</evidence>
<sequence>MVLRAKPNSSYASTRLTRHSTREHLLSTFKNNTPDLSSSKPEPATDDEPVSSEEEIDNDADLNQSSEDDERKPRLPTESLREKLAKVSQQEGKGKDPKSNLKRDSRQKRWSDIMSTGPDGNDEEDIFGMVFSQGSKRRKTLEYPSRNSRKSETYIKTPSSSISAESQSPPSSDRKTNKSSSRKSKKGDDKPASRTKGFKMPMEIDIRGPPAKSRPELEFKVPGFADATSSSSFVTSSAQIFDDDSAPGTPLSSLSSSVVDAMLEEADLTDDGPEKITPEQSVCPWCKEPVDPESLMMFQAQPKQRIREQRRFCESHHQATAKIEWQEKGYPDIDWVGFDERIQALFPVIENILVSGSNSYYRNILETMLKSSQSKTFRLTLEGDGLETISCGYYGTRGAGKMLQALTTRFSRTLRRLAASDHIIKNAGVVGYTQAVLVPELAVRLVREDMGVNAESARVILRESMDIGEQLNFALNDEVPLAEEDDEVI</sequence>
<evidence type="ECO:0000313" key="10">
    <source>
        <dbReference type="EMBL" id="KAF9883145.1"/>
    </source>
</evidence>
<comment type="function">
    <text evidence="1">May be involved in a process influencing telomere capping.</text>
</comment>
<protein>
    <recommendedName>
        <fullName evidence="5">Restriction of telomere capping protein 4</fullName>
    </recommendedName>
</protein>
<accession>A0AAD4CB12</accession>
<evidence type="ECO:0000256" key="3">
    <source>
        <dbReference type="ARBA" id="ARBA00004496"/>
    </source>
</evidence>
<dbReference type="PANTHER" id="PTHR41391">
    <property type="entry name" value="RESTRICTION OF TELOMERE CAPPING PROTEIN 4"/>
    <property type="match status" value="1"/>
</dbReference>
<dbReference type="InterPro" id="IPR039024">
    <property type="entry name" value="RTC4"/>
</dbReference>
<evidence type="ECO:0000256" key="6">
    <source>
        <dbReference type="ARBA" id="ARBA00022490"/>
    </source>
</evidence>
<dbReference type="Pfam" id="PF14474">
    <property type="entry name" value="RTC4"/>
    <property type="match status" value="1"/>
</dbReference>
<gene>
    <name evidence="10" type="ORF">FE257_004065</name>
</gene>
<evidence type="ECO:0000256" key="1">
    <source>
        <dbReference type="ARBA" id="ARBA00002738"/>
    </source>
</evidence>
<keyword evidence="11" id="KW-1185">Reference proteome</keyword>
<comment type="caution">
    <text evidence="10">The sequence shown here is derived from an EMBL/GenBank/DDBJ whole genome shotgun (WGS) entry which is preliminary data.</text>
</comment>
<evidence type="ECO:0000313" key="11">
    <source>
        <dbReference type="Proteomes" id="UP001194746"/>
    </source>
</evidence>